<evidence type="ECO:0000256" key="1">
    <source>
        <dbReference type="SAM" id="Phobius"/>
    </source>
</evidence>
<feature type="transmembrane region" description="Helical" evidence="1">
    <location>
        <begin position="100"/>
        <end position="123"/>
    </location>
</feature>
<feature type="transmembrane region" description="Helical" evidence="1">
    <location>
        <begin position="272"/>
        <end position="293"/>
    </location>
</feature>
<keyword evidence="1" id="KW-0472">Membrane</keyword>
<gene>
    <name evidence="2" type="ORF">GA0061094_3976</name>
</gene>
<dbReference type="PANTHER" id="PTHR41324">
    <property type="entry name" value="MEMBRANE PROTEIN-RELATED"/>
    <property type="match status" value="1"/>
</dbReference>
<feature type="transmembrane region" description="Helical" evidence="1">
    <location>
        <begin position="12"/>
        <end position="38"/>
    </location>
</feature>
<feature type="transmembrane region" description="Helical" evidence="1">
    <location>
        <begin position="58"/>
        <end position="88"/>
    </location>
</feature>
<proteinExistence type="predicted"/>
<feature type="transmembrane region" description="Helical" evidence="1">
    <location>
        <begin position="168"/>
        <end position="192"/>
    </location>
</feature>
<organism evidence="2 3">
    <name type="scientific">[Bacillus] enclensis</name>
    <dbReference type="NCBI Taxonomy" id="1402860"/>
    <lineage>
        <taxon>Bacteria</taxon>
        <taxon>Bacillati</taxon>
        <taxon>Bacillota</taxon>
        <taxon>Bacilli</taxon>
        <taxon>Bacillales</taxon>
        <taxon>Bacillaceae</taxon>
        <taxon>Rossellomorea</taxon>
    </lineage>
</organism>
<dbReference type="Pfam" id="PF09991">
    <property type="entry name" value="DUF2232"/>
    <property type="match status" value="1"/>
</dbReference>
<protein>
    <submittedName>
        <fullName evidence="2">Uncharacterized conserved protein YybS, DUF2232 family</fullName>
    </submittedName>
</protein>
<dbReference type="InterPro" id="IPR018710">
    <property type="entry name" value="DUF2232"/>
</dbReference>
<keyword evidence="1" id="KW-0812">Transmembrane</keyword>
<accession>A0A1C4DLF8</accession>
<feature type="transmembrane region" description="Helical" evidence="1">
    <location>
        <begin position="235"/>
        <end position="260"/>
    </location>
</feature>
<dbReference type="PANTHER" id="PTHR41324:SF1">
    <property type="entry name" value="DUF2232 DOMAIN-CONTAINING PROTEIN"/>
    <property type="match status" value="1"/>
</dbReference>
<keyword evidence="1" id="KW-1133">Transmembrane helix</keyword>
<feature type="transmembrane region" description="Helical" evidence="1">
    <location>
        <begin position="213"/>
        <end position="229"/>
    </location>
</feature>
<sequence length="307" mass="34468">MKNTRVITQGALMLAIFTVLLLMVLYVPFLGTVAFFVLPLPLIFFSASHSFANSLYVLLGAMLLSFLVGGPVALPLGLAFGSLALVMGWGIRNKWDKLRIFLSSTFILLINIVIGFVLSIAFFNINIVEDSLKESKTTYYSLLEQVGQEQDQRIIESLNSSIQLIQTLMPALFLGMAAIGALLIIVINFPILKRLGIPVPVFKPFREWMLPKSILWYYLLVLVVSMIAQPEEGTYLYTAILNVLYVLQTLMAVQGLSFLYFFAHYKGWSKGILVGITIISFPLLYIVRILGIIDLGFNLRERLQRKS</sequence>
<evidence type="ECO:0000313" key="2">
    <source>
        <dbReference type="EMBL" id="SCC32219.1"/>
    </source>
</evidence>
<evidence type="ECO:0000313" key="3">
    <source>
        <dbReference type="Proteomes" id="UP000181997"/>
    </source>
</evidence>
<dbReference type="EMBL" id="FMAU01000007">
    <property type="protein sequence ID" value="SCC32219.1"/>
    <property type="molecule type" value="Genomic_DNA"/>
</dbReference>
<reference evidence="3" key="1">
    <citation type="submission" date="2016-08" db="EMBL/GenBank/DDBJ databases">
        <authorList>
            <person name="Varghese N."/>
            <person name="Submissions Spin"/>
        </authorList>
    </citation>
    <scope>NUCLEOTIDE SEQUENCE [LARGE SCALE GENOMIC DNA]</scope>
    <source>
        <strain evidence="3">SGD-1123</strain>
    </source>
</reference>
<name>A0A1C4DLF8_9BACI</name>
<dbReference type="AlphaFoldDB" id="A0A1C4DLF8"/>
<dbReference type="Proteomes" id="UP000181997">
    <property type="component" value="Unassembled WGS sequence"/>
</dbReference>
<dbReference type="OrthoDB" id="2987886at2"/>
<dbReference type="RefSeq" id="WP_141687771.1">
    <property type="nucleotide sequence ID" value="NZ_FMAU01000007.1"/>
</dbReference>
<keyword evidence="3" id="KW-1185">Reference proteome</keyword>